<keyword evidence="2" id="KW-0547">Nucleotide-binding</keyword>
<feature type="region of interest" description="Disordered" evidence="4">
    <location>
        <begin position="1"/>
        <end position="20"/>
    </location>
</feature>
<evidence type="ECO:0000313" key="6">
    <source>
        <dbReference type="Ensembl" id="ENSCCRP00010066074.1"/>
    </source>
</evidence>
<protein>
    <recommendedName>
        <fullName evidence="5">AIG1-type G domain-containing protein</fullName>
    </recommendedName>
</protein>
<keyword evidence="3" id="KW-0342">GTP-binding</keyword>
<dbReference type="Ensembl" id="ENSCCRT00010072807.1">
    <property type="protein sequence ID" value="ENSCCRP00010066074.1"/>
    <property type="gene ID" value="ENSCCRG00010028403.1"/>
</dbReference>
<dbReference type="InterPro" id="IPR045058">
    <property type="entry name" value="GIMA/IAN/Toc"/>
</dbReference>
<comment type="similarity">
    <text evidence="1">Belongs to the TRAFAC class TrmE-Era-EngA-EngB-Septin-like GTPase superfamily. AIG1/Toc34/Toc159-like paraseptin GTPase family. IAN subfamily.</text>
</comment>
<dbReference type="SUPFAM" id="SSF52540">
    <property type="entry name" value="P-loop containing nucleoside triphosphate hydrolases"/>
    <property type="match status" value="1"/>
</dbReference>
<organism evidence="6 7">
    <name type="scientific">Cyprinus carpio</name>
    <name type="common">Common carp</name>
    <dbReference type="NCBI Taxonomy" id="7962"/>
    <lineage>
        <taxon>Eukaryota</taxon>
        <taxon>Metazoa</taxon>
        <taxon>Chordata</taxon>
        <taxon>Craniata</taxon>
        <taxon>Vertebrata</taxon>
        <taxon>Euteleostomi</taxon>
        <taxon>Actinopterygii</taxon>
        <taxon>Neopterygii</taxon>
        <taxon>Teleostei</taxon>
        <taxon>Ostariophysi</taxon>
        <taxon>Cypriniformes</taxon>
        <taxon>Cyprinidae</taxon>
        <taxon>Cyprininae</taxon>
        <taxon>Cyprinus</taxon>
    </lineage>
</organism>
<evidence type="ECO:0000313" key="7">
    <source>
        <dbReference type="Proteomes" id="UP000694427"/>
    </source>
</evidence>
<dbReference type="InterPro" id="IPR027417">
    <property type="entry name" value="P-loop_NTPase"/>
</dbReference>
<dbReference type="InterPro" id="IPR006703">
    <property type="entry name" value="G_AIG1"/>
</dbReference>
<feature type="domain" description="AIG1-type G" evidence="5">
    <location>
        <begin position="26"/>
        <end position="203"/>
    </location>
</feature>
<evidence type="ECO:0000259" key="5">
    <source>
        <dbReference type="Pfam" id="PF04548"/>
    </source>
</evidence>
<dbReference type="Proteomes" id="UP000694427">
    <property type="component" value="Unplaced"/>
</dbReference>
<reference evidence="6" key="2">
    <citation type="submission" date="2025-09" db="UniProtKB">
        <authorList>
            <consortium name="Ensembl"/>
        </authorList>
    </citation>
    <scope>IDENTIFICATION</scope>
</reference>
<dbReference type="Pfam" id="PF04548">
    <property type="entry name" value="AIG1"/>
    <property type="match status" value="1"/>
</dbReference>
<dbReference type="FunFam" id="3.40.50.300:FF:001809">
    <property type="entry name" value="Si:ch1073-365p7.2"/>
    <property type="match status" value="1"/>
</dbReference>
<name>A0A8C1LU62_CYPCA</name>
<keyword evidence="7" id="KW-1185">Reference proteome</keyword>
<dbReference type="Gene3D" id="3.40.50.300">
    <property type="entry name" value="P-loop containing nucleotide triphosphate hydrolases"/>
    <property type="match status" value="1"/>
</dbReference>
<dbReference type="PANTHER" id="PTHR10903:SF107">
    <property type="entry name" value="GTPASE IMAP FAMILY MEMBER 4-LIKE-RELATED"/>
    <property type="match status" value="1"/>
</dbReference>
<dbReference type="AlphaFoldDB" id="A0A8C1LU62"/>
<dbReference type="GO" id="GO:0005525">
    <property type="term" value="F:GTP binding"/>
    <property type="evidence" value="ECO:0007669"/>
    <property type="project" value="UniProtKB-KW"/>
</dbReference>
<sequence>MHLDTLVHGKMSKHQENKENNQTELRAVLIGRQRSGKTSVINTILESSETEAEGDEHVEREGFIDDRRISLVETPGWWISFNLNDLCNISKQQLVRRISMISPGPHAVLIVIRADSAFTAPDGRFLEEYVELLGPNVWTHTLVIFTRGDLIKHKDIEQRIQQEGSALKRLIEKCEHKYHVFNNSNHHDRTQVEELFKKIEGIGFIRSTSVKKKKKKARHSRIIAVFIYFLPAQWCVV</sequence>
<evidence type="ECO:0000256" key="3">
    <source>
        <dbReference type="ARBA" id="ARBA00023134"/>
    </source>
</evidence>
<evidence type="ECO:0000256" key="2">
    <source>
        <dbReference type="ARBA" id="ARBA00022741"/>
    </source>
</evidence>
<reference evidence="6" key="1">
    <citation type="submission" date="2025-08" db="UniProtKB">
        <authorList>
            <consortium name="Ensembl"/>
        </authorList>
    </citation>
    <scope>IDENTIFICATION</scope>
</reference>
<proteinExistence type="inferred from homology"/>
<evidence type="ECO:0000256" key="1">
    <source>
        <dbReference type="ARBA" id="ARBA00008535"/>
    </source>
</evidence>
<evidence type="ECO:0000256" key="4">
    <source>
        <dbReference type="SAM" id="MobiDB-lite"/>
    </source>
</evidence>
<accession>A0A8C1LU62</accession>
<dbReference type="PANTHER" id="PTHR10903">
    <property type="entry name" value="GTPASE, IMAP FAMILY MEMBER-RELATED"/>
    <property type="match status" value="1"/>
</dbReference>